<keyword evidence="7" id="KW-0224">Dipeptidase</keyword>
<dbReference type="AlphaFoldDB" id="A0A415E6Z2"/>
<keyword evidence="8" id="KW-0482">Metalloprotease</keyword>
<keyword evidence="10" id="KW-1185">Reference proteome</keyword>
<comment type="similarity">
    <text evidence="2">Belongs to the peptidase M20A family.</text>
</comment>
<evidence type="ECO:0000256" key="2">
    <source>
        <dbReference type="ARBA" id="ARBA00006247"/>
    </source>
</evidence>
<organism evidence="9 10">
    <name type="scientific">Emergencia timonensis</name>
    <dbReference type="NCBI Taxonomy" id="1776384"/>
    <lineage>
        <taxon>Bacteria</taxon>
        <taxon>Bacillati</taxon>
        <taxon>Bacillota</taxon>
        <taxon>Clostridia</taxon>
        <taxon>Peptostreptococcales</taxon>
        <taxon>Anaerovoracaceae</taxon>
        <taxon>Emergencia</taxon>
    </lineage>
</organism>
<reference evidence="9 10" key="1">
    <citation type="submission" date="2018-08" db="EMBL/GenBank/DDBJ databases">
        <title>A genome reference for cultivated species of the human gut microbiota.</title>
        <authorList>
            <person name="Zou Y."/>
            <person name="Xue W."/>
            <person name="Luo G."/>
        </authorList>
    </citation>
    <scope>NUCLEOTIDE SEQUENCE [LARGE SCALE GENOMIC DNA]</scope>
    <source>
        <strain evidence="9 10">AM07-24</strain>
    </source>
</reference>
<dbReference type="NCBIfam" id="TIGR01887">
    <property type="entry name" value="dipeptidaselike"/>
    <property type="match status" value="1"/>
</dbReference>
<accession>A0A415E6Z2</accession>
<evidence type="ECO:0000256" key="8">
    <source>
        <dbReference type="ARBA" id="ARBA00023049"/>
    </source>
</evidence>
<dbReference type="PANTHER" id="PTHR43808">
    <property type="entry name" value="ACETYLORNITHINE DEACETYLASE"/>
    <property type="match status" value="1"/>
</dbReference>
<dbReference type="GO" id="GO:0006526">
    <property type="term" value="P:L-arginine biosynthetic process"/>
    <property type="evidence" value="ECO:0007669"/>
    <property type="project" value="TreeGrafter"/>
</dbReference>
<dbReference type="GO" id="GO:0006508">
    <property type="term" value="P:proteolysis"/>
    <property type="evidence" value="ECO:0007669"/>
    <property type="project" value="UniProtKB-KW"/>
</dbReference>
<dbReference type="RefSeq" id="WP_118333606.1">
    <property type="nucleotide sequence ID" value="NZ_AP025567.1"/>
</dbReference>
<dbReference type="GO" id="GO:0008270">
    <property type="term" value="F:zinc ion binding"/>
    <property type="evidence" value="ECO:0007669"/>
    <property type="project" value="InterPro"/>
</dbReference>
<evidence type="ECO:0000256" key="5">
    <source>
        <dbReference type="ARBA" id="ARBA00022801"/>
    </source>
</evidence>
<evidence type="ECO:0000256" key="7">
    <source>
        <dbReference type="ARBA" id="ARBA00022997"/>
    </source>
</evidence>
<dbReference type="OrthoDB" id="9761532at2"/>
<dbReference type="Pfam" id="PF01546">
    <property type="entry name" value="Peptidase_M20"/>
    <property type="match status" value="1"/>
</dbReference>
<dbReference type="GO" id="GO:0008777">
    <property type="term" value="F:acetylornithine deacetylase activity"/>
    <property type="evidence" value="ECO:0007669"/>
    <property type="project" value="TreeGrafter"/>
</dbReference>
<name>A0A415E6Z2_9FIRM</name>
<dbReference type="Proteomes" id="UP000284841">
    <property type="component" value="Unassembled WGS sequence"/>
</dbReference>
<evidence type="ECO:0000313" key="9">
    <source>
        <dbReference type="EMBL" id="RHJ89478.1"/>
    </source>
</evidence>
<comment type="cofactor">
    <cofactor evidence="1">
        <name>Zn(2+)</name>
        <dbReference type="ChEBI" id="CHEBI:29105"/>
    </cofactor>
</comment>
<gene>
    <name evidence="9" type="ORF">DW099_02575</name>
</gene>
<evidence type="ECO:0000313" key="10">
    <source>
        <dbReference type="Proteomes" id="UP000284841"/>
    </source>
</evidence>
<evidence type="ECO:0000256" key="6">
    <source>
        <dbReference type="ARBA" id="ARBA00022833"/>
    </source>
</evidence>
<dbReference type="InterPro" id="IPR001261">
    <property type="entry name" value="ArgE/DapE_CS"/>
</dbReference>
<comment type="caution">
    <text evidence="9">The sequence shown here is derived from an EMBL/GenBank/DDBJ whole genome shotgun (WGS) entry which is preliminary data.</text>
</comment>
<evidence type="ECO:0000256" key="1">
    <source>
        <dbReference type="ARBA" id="ARBA00001947"/>
    </source>
</evidence>
<dbReference type="InterPro" id="IPR036264">
    <property type="entry name" value="Bact_exopeptidase_dim_dom"/>
</dbReference>
<keyword evidence="4" id="KW-0479">Metal-binding</keyword>
<dbReference type="GO" id="GO:0008237">
    <property type="term" value="F:metallopeptidase activity"/>
    <property type="evidence" value="ECO:0007669"/>
    <property type="project" value="UniProtKB-KW"/>
</dbReference>
<dbReference type="InterPro" id="IPR050072">
    <property type="entry name" value="Peptidase_M20A"/>
</dbReference>
<protein>
    <submittedName>
        <fullName evidence="9">M20/M25/M40 family metallo-hydrolase</fullName>
    </submittedName>
</protein>
<dbReference type="SUPFAM" id="SSF53187">
    <property type="entry name" value="Zn-dependent exopeptidases"/>
    <property type="match status" value="1"/>
</dbReference>
<dbReference type="SUPFAM" id="SSF55031">
    <property type="entry name" value="Bacterial exopeptidase dimerisation domain"/>
    <property type="match status" value="1"/>
</dbReference>
<evidence type="ECO:0000256" key="4">
    <source>
        <dbReference type="ARBA" id="ARBA00022723"/>
    </source>
</evidence>
<dbReference type="PANTHER" id="PTHR43808:SF31">
    <property type="entry name" value="N-ACETYL-L-CITRULLINE DEACETYLASE"/>
    <property type="match status" value="1"/>
</dbReference>
<dbReference type="EMBL" id="QRMS01000001">
    <property type="protein sequence ID" value="RHJ89478.1"/>
    <property type="molecule type" value="Genomic_DNA"/>
</dbReference>
<dbReference type="PROSITE" id="PS00758">
    <property type="entry name" value="ARGE_DAPE_CPG2_1"/>
    <property type="match status" value="1"/>
</dbReference>
<dbReference type="Gene3D" id="3.40.630.10">
    <property type="entry name" value="Zn peptidases"/>
    <property type="match status" value="1"/>
</dbReference>
<dbReference type="InterPro" id="IPR002933">
    <property type="entry name" value="Peptidase_M20"/>
</dbReference>
<dbReference type="Gene3D" id="3.30.70.360">
    <property type="match status" value="2"/>
</dbReference>
<dbReference type="GO" id="GO:0016805">
    <property type="term" value="F:dipeptidase activity"/>
    <property type="evidence" value="ECO:0007669"/>
    <property type="project" value="UniProtKB-KW"/>
</dbReference>
<sequence length="453" mass="50513">MKVEEMKRYIDDHAQNIISDLKGFVDIPSVSSDKENVDKALDYVLQLAKNMGFEAKSVLNHQVGVIEIGEGEETIGILSHVDVVPPENPQSWISPPFEMTERNGHLWGRGTMDDKGAIIVCLYAMKCLFESGEPLKKKVQMILGTQEEVEWSDMEAYVANFPLPDYGFTPDGEFPLCNIEKGCMDVELHFDLDETRDRDGWYFTSILAGQATNAVPGNCSCQLVRYQNGAAAESKTLTTTGKAVHSCQPEKGENAIFNMADLVAQTEHRENQISRILMMLKEKFSSLYGEEVGLYSKSEMYNGEFVHRNVFAPTLVRTDKNHLLVHINIRFAYGTAETEIITRLREVAEAYGGKLQVSSSMPAVYVSKERPFMKAFAQAYEEGSGRKHAFVLAYGGSYAKAMPGIVSWGPIFPGDEDTCHEDNEHISIKSLLDNGKVFAIALNKVALSEQSFK</sequence>
<proteinExistence type="inferred from homology"/>
<keyword evidence="6" id="KW-0862">Zinc</keyword>
<dbReference type="STRING" id="1776384.GCA_900086585_02824"/>
<keyword evidence="5 9" id="KW-0378">Hydrolase</keyword>
<keyword evidence="3" id="KW-0645">Protease</keyword>
<dbReference type="InterPro" id="IPR010964">
    <property type="entry name" value="M20A_pepV-rel"/>
</dbReference>
<evidence type="ECO:0000256" key="3">
    <source>
        <dbReference type="ARBA" id="ARBA00022670"/>
    </source>
</evidence>